<feature type="transmembrane region" description="Helical" evidence="8">
    <location>
        <begin position="30"/>
        <end position="52"/>
    </location>
</feature>
<gene>
    <name evidence="9" type="ORF">SAMN05421879_11545</name>
</gene>
<protein>
    <submittedName>
        <fullName evidence="9">Multicomponent Na+:H+ antiporter subunit C</fullName>
    </submittedName>
</protein>
<feature type="transmembrane region" description="Helical" evidence="8">
    <location>
        <begin position="6"/>
        <end position="23"/>
    </location>
</feature>
<dbReference type="Pfam" id="PF00420">
    <property type="entry name" value="Oxidored_q2"/>
    <property type="match status" value="1"/>
</dbReference>
<name>A0A285VUI6_9MICO</name>
<dbReference type="Proteomes" id="UP000219688">
    <property type="component" value="Unassembled WGS sequence"/>
</dbReference>
<feature type="region of interest" description="Disordered" evidence="7">
    <location>
        <begin position="116"/>
        <end position="204"/>
    </location>
</feature>
<evidence type="ECO:0000313" key="9">
    <source>
        <dbReference type="EMBL" id="SOC57740.1"/>
    </source>
</evidence>
<feature type="transmembrane region" description="Helical" evidence="8">
    <location>
        <begin position="72"/>
        <end position="92"/>
    </location>
</feature>
<dbReference type="InterPro" id="IPR050601">
    <property type="entry name" value="CPA3_antiporter_subunitC"/>
</dbReference>
<feature type="compositionally biased region" description="Pro residues" evidence="7">
    <location>
        <begin position="151"/>
        <end position="165"/>
    </location>
</feature>
<dbReference type="EMBL" id="OBQK01000015">
    <property type="protein sequence ID" value="SOC57740.1"/>
    <property type="molecule type" value="Genomic_DNA"/>
</dbReference>
<keyword evidence="6 8" id="KW-0472">Membrane</keyword>
<proteinExistence type="inferred from homology"/>
<feature type="compositionally biased region" description="Basic and acidic residues" evidence="7">
    <location>
        <begin position="130"/>
        <end position="150"/>
    </location>
</feature>
<feature type="compositionally biased region" description="Acidic residues" evidence="7">
    <location>
        <begin position="175"/>
        <end position="185"/>
    </location>
</feature>
<dbReference type="STRING" id="1122622.GCA_000421185_00313"/>
<dbReference type="InterPro" id="IPR039428">
    <property type="entry name" value="NUOK/Mnh_C1-like"/>
</dbReference>
<dbReference type="Gene3D" id="1.10.287.3510">
    <property type="match status" value="1"/>
</dbReference>
<evidence type="ECO:0000313" key="10">
    <source>
        <dbReference type="Proteomes" id="UP000219688"/>
    </source>
</evidence>
<dbReference type="PANTHER" id="PTHR34583">
    <property type="entry name" value="ANTIPORTER SUBUNIT MNHC2-RELATED"/>
    <property type="match status" value="1"/>
</dbReference>
<keyword evidence="3" id="KW-1003">Cell membrane</keyword>
<evidence type="ECO:0000256" key="4">
    <source>
        <dbReference type="ARBA" id="ARBA00022692"/>
    </source>
</evidence>
<evidence type="ECO:0000256" key="1">
    <source>
        <dbReference type="ARBA" id="ARBA00004651"/>
    </source>
</evidence>
<dbReference type="GO" id="GO:0005886">
    <property type="term" value="C:plasma membrane"/>
    <property type="evidence" value="ECO:0007669"/>
    <property type="project" value="UniProtKB-SubCell"/>
</dbReference>
<sequence length="204" mass="21693">MSPNLTLVLVASTLIGTGVYLFLSRSLVRALMGFLLMGNGINLIFIIGSGPAGAPPIVGASDRPMVDPVPQALVLTAIVITLAMTAFVLALAHRGRQLDGLDLVSDDLESRRIHARAEADDVGDGPSARETAEAIRAEGERTESRYHMDAEPPPADVEAAPPPPFHVEAVAEGRDDSEDRDDPDDPDGKPTPPTTDRASREEDR</sequence>
<keyword evidence="5 8" id="KW-1133">Transmembrane helix</keyword>
<comment type="similarity">
    <text evidence="2">Belongs to the CPA3 antiporters (TC 2.A.63) subunit C family.</text>
</comment>
<keyword evidence="10" id="KW-1185">Reference proteome</keyword>
<evidence type="ECO:0000256" key="8">
    <source>
        <dbReference type="SAM" id="Phobius"/>
    </source>
</evidence>
<evidence type="ECO:0000256" key="2">
    <source>
        <dbReference type="ARBA" id="ARBA00010388"/>
    </source>
</evidence>
<evidence type="ECO:0000256" key="6">
    <source>
        <dbReference type="ARBA" id="ARBA00023136"/>
    </source>
</evidence>
<evidence type="ECO:0000256" key="3">
    <source>
        <dbReference type="ARBA" id="ARBA00022475"/>
    </source>
</evidence>
<organism evidence="9 10">
    <name type="scientific">Ornithinimicrobium cerasi</name>
    <dbReference type="NCBI Taxonomy" id="2248773"/>
    <lineage>
        <taxon>Bacteria</taxon>
        <taxon>Bacillati</taxon>
        <taxon>Actinomycetota</taxon>
        <taxon>Actinomycetes</taxon>
        <taxon>Micrococcales</taxon>
        <taxon>Ornithinimicrobiaceae</taxon>
        <taxon>Ornithinimicrobium</taxon>
    </lineage>
</organism>
<evidence type="ECO:0000256" key="5">
    <source>
        <dbReference type="ARBA" id="ARBA00022989"/>
    </source>
</evidence>
<dbReference type="RefSeq" id="WP_244903882.1">
    <property type="nucleotide sequence ID" value="NZ_OBQK01000015.1"/>
</dbReference>
<reference evidence="10" key="1">
    <citation type="submission" date="2017-08" db="EMBL/GenBank/DDBJ databases">
        <authorList>
            <person name="Varghese N."/>
            <person name="Submissions S."/>
        </authorList>
    </citation>
    <scope>NUCLEOTIDE SEQUENCE [LARGE SCALE GENOMIC DNA]</scope>
    <source>
        <strain evidence="10">USBA17B2</strain>
    </source>
</reference>
<dbReference type="AlphaFoldDB" id="A0A285VUI6"/>
<dbReference type="NCBIfam" id="NF005929">
    <property type="entry name" value="PRK07946.1"/>
    <property type="match status" value="1"/>
</dbReference>
<evidence type="ECO:0000256" key="7">
    <source>
        <dbReference type="SAM" id="MobiDB-lite"/>
    </source>
</evidence>
<accession>A0A285VUI6</accession>
<dbReference type="PANTHER" id="PTHR34583:SF2">
    <property type="entry name" value="ANTIPORTER SUBUNIT MNHC2-RELATED"/>
    <property type="match status" value="1"/>
</dbReference>
<keyword evidence="4 8" id="KW-0812">Transmembrane</keyword>
<comment type="subcellular location">
    <subcellularLocation>
        <location evidence="1">Cell membrane</location>
        <topology evidence="1">Multi-pass membrane protein</topology>
    </subcellularLocation>
</comment>